<dbReference type="GO" id="GO:0005737">
    <property type="term" value="C:cytoplasm"/>
    <property type="evidence" value="ECO:0007669"/>
    <property type="project" value="TreeGrafter"/>
</dbReference>
<comment type="catalytic activity">
    <reaction evidence="5">
        <text>biotin + L-lysyl-[protein] + ATP = N(6)-biotinyl-L-lysyl-[protein] + AMP + diphosphate + H(+)</text>
        <dbReference type="Rhea" id="RHEA:11756"/>
        <dbReference type="Rhea" id="RHEA-COMP:9752"/>
        <dbReference type="Rhea" id="RHEA-COMP:10505"/>
        <dbReference type="ChEBI" id="CHEBI:15378"/>
        <dbReference type="ChEBI" id="CHEBI:29969"/>
        <dbReference type="ChEBI" id="CHEBI:30616"/>
        <dbReference type="ChEBI" id="CHEBI:33019"/>
        <dbReference type="ChEBI" id="CHEBI:57586"/>
        <dbReference type="ChEBI" id="CHEBI:83144"/>
        <dbReference type="ChEBI" id="CHEBI:456215"/>
        <dbReference type="EC" id="6.3.4.15"/>
    </reaction>
</comment>
<feature type="binding site" evidence="5">
    <location>
        <begin position="92"/>
        <end position="94"/>
    </location>
    <ligand>
        <name>biotin</name>
        <dbReference type="ChEBI" id="CHEBI:57586"/>
    </ligand>
</feature>
<protein>
    <recommendedName>
        <fullName evidence="5">Bifunctional ligase/repressor BirA</fullName>
    </recommendedName>
    <alternativeName>
        <fullName evidence="5">Biotin--[acetyl-CoA-carboxylase] ligase</fullName>
        <ecNumber evidence="5">6.3.4.15</ecNumber>
    </alternativeName>
    <alternativeName>
        <fullName evidence="5">Biotin--protein ligase</fullName>
    </alternativeName>
    <alternativeName>
        <fullName evidence="5">Biotin-[acetyl-CoA carboxylase] synthetase</fullName>
    </alternativeName>
</protein>
<evidence type="ECO:0000256" key="4">
    <source>
        <dbReference type="ARBA" id="ARBA00023267"/>
    </source>
</evidence>
<evidence type="ECO:0000313" key="7">
    <source>
        <dbReference type="EMBL" id="NUU60420.1"/>
    </source>
</evidence>
<dbReference type="InterPro" id="IPR003142">
    <property type="entry name" value="BPL_C"/>
</dbReference>
<keyword evidence="1 5" id="KW-0436">Ligase</keyword>
<dbReference type="InterPro" id="IPR045864">
    <property type="entry name" value="aa-tRNA-synth_II/BPL/LPL"/>
</dbReference>
<dbReference type="AlphaFoldDB" id="A0A850EKU4"/>
<dbReference type="GO" id="GO:0009249">
    <property type="term" value="P:protein lipoylation"/>
    <property type="evidence" value="ECO:0007669"/>
    <property type="project" value="UniProtKB-ARBA"/>
</dbReference>
<feature type="DNA-binding region" description="H-T-H motif" evidence="5">
    <location>
        <begin position="21"/>
        <end position="40"/>
    </location>
</feature>
<evidence type="ECO:0000256" key="1">
    <source>
        <dbReference type="ARBA" id="ARBA00022598"/>
    </source>
</evidence>
<dbReference type="InterPro" id="IPR030855">
    <property type="entry name" value="Bifunct_BirA"/>
</dbReference>
<evidence type="ECO:0000256" key="2">
    <source>
        <dbReference type="ARBA" id="ARBA00022741"/>
    </source>
</evidence>
<dbReference type="HAMAP" id="MF_00978">
    <property type="entry name" value="Bifunct_BirA"/>
    <property type="match status" value="1"/>
</dbReference>
<feature type="binding site" evidence="5">
    <location>
        <position position="187"/>
    </location>
    <ligand>
        <name>biotin</name>
        <dbReference type="ChEBI" id="CHEBI:57586"/>
    </ligand>
</feature>
<evidence type="ECO:0000259" key="6">
    <source>
        <dbReference type="PROSITE" id="PS51733"/>
    </source>
</evidence>
<evidence type="ECO:0000256" key="5">
    <source>
        <dbReference type="HAMAP-Rule" id="MF_00978"/>
    </source>
</evidence>
<dbReference type="InterPro" id="IPR036388">
    <property type="entry name" value="WH-like_DNA-bd_sf"/>
</dbReference>
<dbReference type="Gene3D" id="2.30.30.100">
    <property type="match status" value="1"/>
</dbReference>
<keyword evidence="5" id="KW-0678">Repressor</keyword>
<dbReference type="InterPro" id="IPR008988">
    <property type="entry name" value="Transcriptional_repressor_C"/>
</dbReference>
<sequence length="327" mass="35741">MTVKERILALLDGNRGEYISGEEIAGQLSVTRSAVWKSIKSLQNEGYSITAVTNKGYSLSPNTDILSAVAISNYLNMECNNLHIEVLKTVPSTNESVKKLALNGAAEGIVILSEEQTAGRGRKSRQFFSPSGTGIYMSILLRPKISAQDSFLLTTSAAVAVSMAIESVAHKDTQIKWVNDVFMDGKKVCGILTEAALSVESGWLDYAVLGIGINVSLPSHGFPEEITDIATSVFSDDKNSGDLRNRLAAEVLNNFMVFYASLTDRLFLPEYKKRIFFLGKAVTVLKENKQCQATAIDIDDNCRLKVRYENGEEEYLSSGEVSIKVNG</sequence>
<feature type="domain" description="BPL/LPL catalytic" evidence="6">
    <location>
        <begin position="69"/>
        <end position="259"/>
    </location>
</feature>
<dbReference type="Gene3D" id="3.30.930.10">
    <property type="entry name" value="Bira Bifunctional Protein, Domain 2"/>
    <property type="match status" value="1"/>
</dbReference>
<dbReference type="GO" id="GO:0006355">
    <property type="term" value="P:regulation of DNA-templated transcription"/>
    <property type="evidence" value="ECO:0007669"/>
    <property type="project" value="UniProtKB-UniRule"/>
</dbReference>
<dbReference type="PROSITE" id="PS51733">
    <property type="entry name" value="BPL_LPL_CATALYTIC"/>
    <property type="match status" value="1"/>
</dbReference>
<organism evidence="7 8">
    <name type="scientific">Paenibacillus agri</name>
    <dbReference type="NCBI Taxonomy" id="2744309"/>
    <lineage>
        <taxon>Bacteria</taxon>
        <taxon>Bacillati</taxon>
        <taxon>Bacillota</taxon>
        <taxon>Bacilli</taxon>
        <taxon>Bacillales</taxon>
        <taxon>Paenibacillaceae</taxon>
        <taxon>Paenibacillus</taxon>
    </lineage>
</organism>
<dbReference type="Pfam" id="PF08279">
    <property type="entry name" value="HTH_11"/>
    <property type="match status" value="1"/>
</dbReference>
<keyword evidence="4 5" id="KW-0092">Biotin</keyword>
<keyword evidence="5" id="KW-0805">Transcription regulation</keyword>
<dbReference type="EMBL" id="JABWCS010000201">
    <property type="protein sequence ID" value="NUU60420.1"/>
    <property type="molecule type" value="Genomic_DNA"/>
</dbReference>
<dbReference type="CDD" id="cd16442">
    <property type="entry name" value="BPL"/>
    <property type="match status" value="1"/>
</dbReference>
<dbReference type="GO" id="GO:0004077">
    <property type="term" value="F:biotin--[biotin carboxyl-carrier protein] ligase activity"/>
    <property type="evidence" value="ECO:0007669"/>
    <property type="project" value="UniProtKB-UniRule"/>
</dbReference>
<keyword evidence="5" id="KW-0238">DNA-binding</keyword>
<dbReference type="Pfam" id="PF02237">
    <property type="entry name" value="BPL_C"/>
    <property type="match status" value="1"/>
</dbReference>
<feature type="binding site" evidence="5">
    <location>
        <position position="116"/>
    </location>
    <ligand>
        <name>biotin</name>
        <dbReference type="ChEBI" id="CHEBI:57586"/>
    </ligand>
</feature>
<dbReference type="PANTHER" id="PTHR12835:SF5">
    <property type="entry name" value="BIOTIN--PROTEIN LIGASE"/>
    <property type="match status" value="1"/>
</dbReference>
<comment type="function">
    <text evidence="5">Acts both as a biotin--[acetyl-CoA-carboxylase] ligase and a repressor.</text>
</comment>
<dbReference type="EC" id="6.3.4.15" evidence="5"/>
<dbReference type="InterPro" id="IPR004408">
    <property type="entry name" value="Biotin_CoA_COase_ligase"/>
</dbReference>
<dbReference type="PANTHER" id="PTHR12835">
    <property type="entry name" value="BIOTIN PROTEIN LIGASE"/>
    <property type="match status" value="1"/>
</dbReference>
<dbReference type="GO" id="GO:0003677">
    <property type="term" value="F:DNA binding"/>
    <property type="evidence" value="ECO:0007669"/>
    <property type="project" value="UniProtKB-UniRule"/>
</dbReference>
<accession>A0A850EKU4</accession>
<dbReference type="SUPFAM" id="SSF50037">
    <property type="entry name" value="C-terminal domain of transcriptional repressors"/>
    <property type="match status" value="1"/>
</dbReference>
<dbReference type="SUPFAM" id="SSF46785">
    <property type="entry name" value="Winged helix' DNA-binding domain"/>
    <property type="match status" value="1"/>
</dbReference>
<dbReference type="RefSeq" id="WP_175371012.1">
    <property type="nucleotide sequence ID" value="NZ_JABWCS010000201.1"/>
</dbReference>
<dbReference type="NCBIfam" id="TIGR00121">
    <property type="entry name" value="birA_ligase"/>
    <property type="match status" value="1"/>
</dbReference>
<dbReference type="Gene3D" id="1.10.10.10">
    <property type="entry name" value="Winged helix-like DNA-binding domain superfamily/Winged helix DNA-binding domain"/>
    <property type="match status" value="1"/>
</dbReference>
<feature type="binding site" evidence="5">
    <location>
        <begin position="120"/>
        <end position="122"/>
    </location>
    <ligand>
        <name>biotin</name>
        <dbReference type="ChEBI" id="CHEBI:57586"/>
    </ligand>
</feature>
<keyword evidence="3 5" id="KW-0067">ATP-binding</keyword>
<evidence type="ECO:0000256" key="3">
    <source>
        <dbReference type="ARBA" id="ARBA00022840"/>
    </source>
</evidence>
<keyword evidence="2 5" id="KW-0547">Nucleotide-binding</keyword>
<dbReference type="GO" id="GO:0005524">
    <property type="term" value="F:ATP binding"/>
    <property type="evidence" value="ECO:0007669"/>
    <property type="project" value="UniProtKB-UniRule"/>
</dbReference>
<name>A0A850EKU4_9BACL</name>
<comment type="similarity">
    <text evidence="5">Belongs to the biotin--protein ligase family.</text>
</comment>
<dbReference type="Pfam" id="PF03099">
    <property type="entry name" value="BPL_LplA_LipB"/>
    <property type="match status" value="1"/>
</dbReference>
<dbReference type="InterPro" id="IPR013196">
    <property type="entry name" value="HTH_11"/>
</dbReference>
<dbReference type="InterPro" id="IPR036390">
    <property type="entry name" value="WH_DNA-bd_sf"/>
</dbReference>
<keyword evidence="8" id="KW-1185">Reference proteome</keyword>
<keyword evidence="5" id="KW-0804">Transcription</keyword>
<evidence type="ECO:0000313" key="8">
    <source>
        <dbReference type="Proteomes" id="UP000564806"/>
    </source>
</evidence>
<comment type="caution">
    <text evidence="7">The sequence shown here is derived from an EMBL/GenBank/DDBJ whole genome shotgun (WGS) entry which is preliminary data.</text>
</comment>
<gene>
    <name evidence="5" type="primary">birA</name>
    <name evidence="7" type="ORF">HPT30_08705</name>
</gene>
<dbReference type="Proteomes" id="UP000564806">
    <property type="component" value="Unassembled WGS sequence"/>
</dbReference>
<dbReference type="InterPro" id="IPR004143">
    <property type="entry name" value="BPL_LPL_catalytic"/>
</dbReference>
<reference evidence="7" key="1">
    <citation type="submission" date="2020-06" db="EMBL/GenBank/DDBJ databases">
        <title>Paenibacillus sp. nov., isolated from soil.</title>
        <authorList>
            <person name="Seo Y.L."/>
        </authorList>
    </citation>
    <scope>NUCLEOTIDE SEQUENCE [LARGE SCALE GENOMIC DNA]</scope>
    <source>
        <strain evidence="7">JW14</strain>
    </source>
</reference>
<dbReference type="SUPFAM" id="SSF55681">
    <property type="entry name" value="Class II aaRS and biotin synthetases"/>
    <property type="match status" value="1"/>
</dbReference>
<dbReference type="GO" id="GO:0016740">
    <property type="term" value="F:transferase activity"/>
    <property type="evidence" value="ECO:0007669"/>
    <property type="project" value="UniProtKB-ARBA"/>
</dbReference>
<proteinExistence type="inferred from homology"/>